<gene>
    <name evidence="1" type="ORF">CEY02_20690</name>
</gene>
<dbReference type="OrthoDB" id="2916010at2"/>
<dbReference type="EMBL" id="NKHG01000221">
    <property type="protein sequence ID" value="PCK15533.1"/>
    <property type="molecule type" value="Genomic_DNA"/>
</dbReference>
<reference evidence="1 2" key="1">
    <citation type="submission" date="2017-06" db="EMBL/GenBank/DDBJ databases">
        <title>Draft Genome Sequence of Bacillus sp Strain 36R Isolated from saline sediment at Atanasia, Sonora, Mexico.</title>
        <authorList>
            <person name="Sanchez Diaz R."/>
            <person name="Quiroz Macias M.E."/>
            <person name="Ibarra Gamez J.C."/>
            <person name="Enciso Ibarra J."/>
            <person name="Gomez Gil B."/>
            <person name="Galaviz Silva L."/>
        </authorList>
    </citation>
    <scope>NUCLEOTIDE SEQUENCE [LARGE SCALE GENOMIC DNA]</scope>
    <source>
        <strain evidence="1 2">36R_ATNSAL</strain>
    </source>
</reference>
<evidence type="ECO:0000313" key="2">
    <source>
        <dbReference type="Proteomes" id="UP000228754"/>
    </source>
</evidence>
<evidence type="ECO:0000313" key="1">
    <source>
        <dbReference type="EMBL" id="PCK15533.1"/>
    </source>
</evidence>
<organism evidence="1 2">
    <name type="scientific">Bacillus pumilus</name>
    <name type="common">Bacillus mesentericus</name>
    <dbReference type="NCBI Taxonomy" id="1408"/>
    <lineage>
        <taxon>Bacteria</taxon>
        <taxon>Bacillati</taxon>
        <taxon>Bacillota</taxon>
        <taxon>Bacilli</taxon>
        <taxon>Bacillales</taxon>
        <taxon>Bacillaceae</taxon>
        <taxon>Bacillus</taxon>
    </lineage>
</organism>
<dbReference type="Proteomes" id="UP000228754">
    <property type="component" value="Unassembled WGS sequence"/>
</dbReference>
<accession>A0A2A5IE86</accession>
<comment type="caution">
    <text evidence="1">The sequence shown here is derived from an EMBL/GenBank/DDBJ whole genome shotgun (WGS) entry which is preliminary data.</text>
</comment>
<protein>
    <submittedName>
        <fullName evidence="1">Uncharacterized protein</fullName>
    </submittedName>
</protein>
<sequence>MNYSLYLIDDRLVIDLGAGEKSQHKAFSGVPELVETHIFCQEPIGQVEITDEQLKKIKVSFHNGGLCDYCDELSNKVRPSPFMGDIGSSMCKDCWDMTKKEYAASHDEHIGEFEGYPHWKENTDEAQ</sequence>
<proteinExistence type="predicted"/>
<name>A0A2A5IE86_BACPU</name>
<dbReference type="AlphaFoldDB" id="A0A2A5IE86"/>